<dbReference type="Proteomes" id="UP000050525">
    <property type="component" value="Unassembled WGS sequence"/>
</dbReference>
<evidence type="ECO:0000256" key="1">
    <source>
        <dbReference type="SAM" id="MobiDB-lite"/>
    </source>
</evidence>
<feature type="compositionally biased region" description="Basic and acidic residues" evidence="1">
    <location>
        <begin position="77"/>
        <end position="88"/>
    </location>
</feature>
<reference evidence="2 3" key="1">
    <citation type="journal article" date="2012" name="Genome Biol.">
        <title>Sequencing three crocodilian genomes to illuminate the evolution of archosaurs and amniotes.</title>
        <authorList>
            <person name="St John J.A."/>
            <person name="Braun E.L."/>
            <person name="Isberg S.R."/>
            <person name="Miles L.G."/>
            <person name="Chong A.Y."/>
            <person name="Gongora J."/>
            <person name="Dalzell P."/>
            <person name="Moran C."/>
            <person name="Bed'hom B."/>
            <person name="Abzhanov A."/>
            <person name="Burgess S.C."/>
            <person name="Cooksey A.M."/>
            <person name="Castoe T.A."/>
            <person name="Crawford N.G."/>
            <person name="Densmore L.D."/>
            <person name="Drew J.C."/>
            <person name="Edwards S.V."/>
            <person name="Faircloth B.C."/>
            <person name="Fujita M.K."/>
            <person name="Greenwold M.J."/>
            <person name="Hoffmann F.G."/>
            <person name="Howard J.M."/>
            <person name="Iguchi T."/>
            <person name="Janes D.E."/>
            <person name="Khan S.Y."/>
            <person name="Kohno S."/>
            <person name="de Koning A.J."/>
            <person name="Lance S.L."/>
            <person name="McCarthy F.M."/>
            <person name="McCormack J.E."/>
            <person name="Merchant M.E."/>
            <person name="Peterson D.G."/>
            <person name="Pollock D.D."/>
            <person name="Pourmand N."/>
            <person name="Raney B.J."/>
            <person name="Roessler K.A."/>
            <person name="Sanford J.R."/>
            <person name="Sawyer R.H."/>
            <person name="Schmidt C.J."/>
            <person name="Triplett E.W."/>
            <person name="Tuberville T.D."/>
            <person name="Venegas-Anaya M."/>
            <person name="Howard J.T."/>
            <person name="Jarvis E.D."/>
            <person name="Guillette L.J.Jr."/>
            <person name="Glenn T.C."/>
            <person name="Green R.E."/>
            <person name="Ray D.A."/>
        </authorList>
    </citation>
    <scope>NUCLEOTIDE SEQUENCE [LARGE SCALE GENOMIC DNA]</scope>
    <source>
        <strain evidence="2">KSC_2009_1</strain>
    </source>
</reference>
<dbReference type="AlphaFoldDB" id="A0A151M307"/>
<sequence>MHGLNKYNHFSFSKCLTTILPYIISVRTGTELNLILKQHEPDRNNHAVQLPVRRGRIHDPRGRMGQRPASGPSMGETAKEGANKHEQSRVFPETIEEATLEIVIRYVNLE</sequence>
<protein>
    <submittedName>
        <fullName evidence="2">Uncharacterized protein</fullName>
    </submittedName>
</protein>
<gene>
    <name evidence="2" type="ORF">Y1Q_0009252</name>
</gene>
<dbReference type="EMBL" id="AKHW03006780">
    <property type="protein sequence ID" value="KYO18841.1"/>
    <property type="molecule type" value="Genomic_DNA"/>
</dbReference>
<organism evidence="2 3">
    <name type="scientific">Alligator mississippiensis</name>
    <name type="common">American alligator</name>
    <dbReference type="NCBI Taxonomy" id="8496"/>
    <lineage>
        <taxon>Eukaryota</taxon>
        <taxon>Metazoa</taxon>
        <taxon>Chordata</taxon>
        <taxon>Craniata</taxon>
        <taxon>Vertebrata</taxon>
        <taxon>Euteleostomi</taxon>
        <taxon>Archelosauria</taxon>
        <taxon>Archosauria</taxon>
        <taxon>Crocodylia</taxon>
        <taxon>Alligatoridae</taxon>
        <taxon>Alligatorinae</taxon>
        <taxon>Alligator</taxon>
    </lineage>
</organism>
<name>A0A151M307_ALLMI</name>
<keyword evidence="3" id="KW-1185">Reference proteome</keyword>
<feature type="region of interest" description="Disordered" evidence="1">
    <location>
        <begin position="45"/>
        <end position="91"/>
    </location>
</feature>
<evidence type="ECO:0000313" key="2">
    <source>
        <dbReference type="EMBL" id="KYO18841.1"/>
    </source>
</evidence>
<comment type="caution">
    <text evidence="2">The sequence shown here is derived from an EMBL/GenBank/DDBJ whole genome shotgun (WGS) entry which is preliminary data.</text>
</comment>
<evidence type="ECO:0000313" key="3">
    <source>
        <dbReference type="Proteomes" id="UP000050525"/>
    </source>
</evidence>
<accession>A0A151M307</accession>
<proteinExistence type="predicted"/>